<feature type="chain" id="PRO_5003194939" description="SUN domain-containing protein" evidence="6">
    <location>
        <begin position="27"/>
        <end position="1043"/>
    </location>
</feature>
<evidence type="ECO:0000313" key="8">
    <source>
        <dbReference type="EMBL" id="CBY01063.1"/>
    </source>
</evidence>
<evidence type="ECO:0000256" key="6">
    <source>
        <dbReference type="SAM" id="SignalP"/>
    </source>
</evidence>
<dbReference type="GO" id="GO:0005737">
    <property type="term" value="C:cytoplasm"/>
    <property type="evidence" value="ECO:0007669"/>
    <property type="project" value="TreeGrafter"/>
</dbReference>
<dbReference type="PROSITE" id="PS51469">
    <property type="entry name" value="SUN"/>
    <property type="match status" value="1"/>
</dbReference>
<feature type="compositionally biased region" description="Polar residues" evidence="5">
    <location>
        <begin position="930"/>
        <end position="940"/>
    </location>
</feature>
<feature type="compositionally biased region" description="Low complexity" evidence="5">
    <location>
        <begin position="599"/>
        <end position="626"/>
    </location>
</feature>
<organism evidence="9">
    <name type="scientific">Leptosphaeria maculans (strain JN3 / isolate v23.1.3 / race Av1-4-5-6-7-8)</name>
    <name type="common">Blackleg fungus</name>
    <name type="synonym">Phoma lingam</name>
    <dbReference type="NCBI Taxonomy" id="985895"/>
    <lineage>
        <taxon>Eukaryota</taxon>
        <taxon>Fungi</taxon>
        <taxon>Dikarya</taxon>
        <taxon>Ascomycota</taxon>
        <taxon>Pezizomycotina</taxon>
        <taxon>Dothideomycetes</taxon>
        <taxon>Pleosporomycetidae</taxon>
        <taxon>Pleosporales</taxon>
        <taxon>Pleosporineae</taxon>
        <taxon>Leptosphaeriaceae</taxon>
        <taxon>Plenodomus</taxon>
        <taxon>Plenodomus lingam/Leptosphaeria maculans species complex</taxon>
    </lineage>
</organism>
<dbReference type="Gene3D" id="2.60.120.260">
    <property type="entry name" value="Galactose-binding domain-like"/>
    <property type="match status" value="1"/>
</dbReference>
<name>E5ABM2_LEPMJ</name>
<dbReference type="InterPro" id="IPR012919">
    <property type="entry name" value="SUN_dom"/>
</dbReference>
<feature type="region of interest" description="Disordered" evidence="5">
    <location>
        <begin position="930"/>
        <end position="1043"/>
    </location>
</feature>
<dbReference type="STRING" id="985895.E5ABM2"/>
<dbReference type="GeneID" id="13291710"/>
<feature type="signal peptide" evidence="6">
    <location>
        <begin position="1"/>
        <end position="26"/>
    </location>
</feature>
<feature type="region of interest" description="Disordered" evidence="5">
    <location>
        <begin position="46"/>
        <end position="75"/>
    </location>
</feature>
<protein>
    <recommendedName>
        <fullName evidence="7">SUN domain-containing protein</fullName>
    </recommendedName>
</protein>
<dbReference type="SUPFAM" id="SSF49785">
    <property type="entry name" value="Galactose-binding domain-like"/>
    <property type="match status" value="1"/>
</dbReference>
<dbReference type="eggNOG" id="KOG1396">
    <property type="taxonomic scope" value="Eukaryota"/>
</dbReference>
<feature type="region of interest" description="Disordered" evidence="5">
    <location>
        <begin position="439"/>
        <end position="659"/>
    </location>
</feature>
<dbReference type="EMBL" id="FP929138">
    <property type="protein sequence ID" value="CBY01063.1"/>
    <property type="molecule type" value="Genomic_DNA"/>
</dbReference>
<dbReference type="GO" id="GO:0034975">
    <property type="term" value="P:protein folding in endoplasmic reticulum"/>
    <property type="evidence" value="ECO:0007669"/>
    <property type="project" value="TreeGrafter"/>
</dbReference>
<evidence type="ECO:0000313" key="9">
    <source>
        <dbReference type="Proteomes" id="UP000002668"/>
    </source>
</evidence>
<comment type="subcellular location">
    <subcellularLocation>
        <location evidence="1">Endomembrane system</location>
    </subcellularLocation>
</comment>
<feature type="compositionally biased region" description="Gly residues" evidence="5">
    <location>
        <begin position="964"/>
        <end position="978"/>
    </location>
</feature>
<gene>
    <name evidence="8" type="ORF">LEMA_P021930.1</name>
</gene>
<dbReference type="OrthoDB" id="266334at2759"/>
<feature type="region of interest" description="Disordered" evidence="5">
    <location>
        <begin position="192"/>
        <end position="217"/>
    </location>
</feature>
<dbReference type="InterPro" id="IPR045120">
    <property type="entry name" value="Suco/Slp1-like"/>
</dbReference>
<feature type="compositionally biased region" description="Polar residues" evidence="5">
    <location>
        <begin position="553"/>
        <end position="598"/>
    </location>
</feature>
<dbReference type="FunFam" id="2.60.120.260:FF:000082">
    <property type="entry name" value="Sad1/UNC domain protein"/>
    <property type="match status" value="1"/>
</dbReference>
<keyword evidence="4" id="KW-0472">Membrane</keyword>
<evidence type="ECO:0000256" key="5">
    <source>
        <dbReference type="SAM" id="MobiDB-lite"/>
    </source>
</evidence>
<proteinExistence type="predicted"/>
<feature type="compositionally biased region" description="Low complexity" evidence="5">
    <location>
        <begin position="536"/>
        <end position="549"/>
    </location>
</feature>
<reference evidence="9" key="1">
    <citation type="journal article" date="2011" name="Nat. Commun.">
        <title>Effector diversification within compartments of the Leptosphaeria maculans genome affected by Repeat-Induced Point mutations.</title>
        <authorList>
            <person name="Rouxel T."/>
            <person name="Grandaubert J."/>
            <person name="Hane J.K."/>
            <person name="Hoede C."/>
            <person name="van de Wouw A.P."/>
            <person name="Couloux A."/>
            <person name="Dominguez V."/>
            <person name="Anthouard V."/>
            <person name="Bally P."/>
            <person name="Bourras S."/>
            <person name="Cozijnsen A.J."/>
            <person name="Ciuffetti L.M."/>
            <person name="Degrave A."/>
            <person name="Dilmaghani A."/>
            <person name="Duret L."/>
            <person name="Fudal I."/>
            <person name="Goodwin S.B."/>
            <person name="Gout L."/>
            <person name="Glaser N."/>
            <person name="Linglin J."/>
            <person name="Kema G.H.J."/>
            <person name="Lapalu N."/>
            <person name="Lawrence C.B."/>
            <person name="May K."/>
            <person name="Meyer M."/>
            <person name="Ollivier B."/>
            <person name="Poulain J."/>
            <person name="Schoch C.L."/>
            <person name="Simon A."/>
            <person name="Spatafora J.W."/>
            <person name="Stachowiak A."/>
            <person name="Turgeon B.G."/>
            <person name="Tyler B.M."/>
            <person name="Vincent D."/>
            <person name="Weissenbach J."/>
            <person name="Amselem J."/>
            <person name="Quesneville H."/>
            <person name="Oliver R.P."/>
            <person name="Wincker P."/>
            <person name="Balesdent M.-H."/>
            <person name="Howlett B.J."/>
        </authorList>
    </citation>
    <scope>NUCLEOTIDE SEQUENCE [LARGE SCALE GENOMIC DNA]</scope>
    <source>
        <strain evidence="9">JN3 / isolate v23.1.3 / race Av1-4-5-6-7-8</strain>
    </source>
</reference>
<evidence type="ECO:0000259" key="7">
    <source>
        <dbReference type="PROSITE" id="PS51469"/>
    </source>
</evidence>
<dbReference type="PANTHER" id="PTHR12953:SF0">
    <property type="entry name" value="SUN DOMAIN-CONTAINING OSSIFICATION FACTOR"/>
    <property type="match status" value="1"/>
</dbReference>
<evidence type="ECO:0000256" key="4">
    <source>
        <dbReference type="ARBA" id="ARBA00023136"/>
    </source>
</evidence>
<dbReference type="AlphaFoldDB" id="E5ABM2"/>
<feature type="region of interest" description="Disordered" evidence="5">
    <location>
        <begin position="96"/>
        <end position="138"/>
    </location>
</feature>
<keyword evidence="9" id="KW-1185">Reference proteome</keyword>
<feature type="compositionally biased region" description="Polar residues" evidence="5">
    <location>
        <begin position="646"/>
        <end position="659"/>
    </location>
</feature>
<feature type="domain" description="SUN" evidence="7">
    <location>
        <begin position="254"/>
        <end position="432"/>
    </location>
</feature>
<dbReference type="InParanoid" id="E5ABM2"/>
<keyword evidence="6" id="KW-0732">Signal</keyword>
<dbReference type="GO" id="GO:0012505">
    <property type="term" value="C:endomembrane system"/>
    <property type="evidence" value="ECO:0007669"/>
    <property type="project" value="UniProtKB-SubCell"/>
</dbReference>
<dbReference type="Pfam" id="PF07738">
    <property type="entry name" value="Sad1_UNC"/>
    <property type="match status" value="1"/>
</dbReference>
<feature type="compositionally biased region" description="Polar residues" evidence="5">
    <location>
        <begin position="484"/>
        <end position="532"/>
    </location>
</feature>
<dbReference type="OMA" id="EFFCPVS"/>
<feature type="compositionally biased region" description="Basic and acidic residues" evidence="5">
    <location>
        <begin position="454"/>
        <end position="464"/>
    </location>
</feature>
<feature type="region of interest" description="Disordered" evidence="5">
    <location>
        <begin position="231"/>
        <end position="269"/>
    </location>
</feature>
<feature type="region of interest" description="Disordered" evidence="5">
    <location>
        <begin position="810"/>
        <end position="887"/>
    </location>
</feature>
<evidence type="ECO:0000256" key="2">
    <source>
        <dbReference type="ARBA" id="ARBA00022692"/>
    </source>
</evidence>
<keyword evidence="2" id="KW-0812">Transmembrane</keyword>
<feature type="compositionally biased region" description="Polar residues" evidence="5">
    <location>
        <begin position="96"/>
        <end position="128"/>
    </location>
</feature>
<sequence>MPTIGAPLRTWTLLLLVCSSATYVTGHAANETSNAISAATAASSITTPSSPAATATVPLPSQAPSPAPRRYSNSDAQCPARTINYITHTLPQQCAKTSWSAPSETASTHITTGEAQSQPTTNAPTNTGEPRPEAESQLDDKLSSAISLIAAHAHGTPSGTAGDSGVEVETDSPFDNASFLSFEEWKKKNLERVGQSPENVGQGRTAPSGEQARRRPVNVNALDSLGDEGEIELDFSGFGNPGDKKETSNQSRQEGTQEPGMAKATGEEGIAAPSSWALSKDAGKTCKERFNYASFDCAATVLKTNKQAKSATSILVENKDSYMLNECSADNKFLIVELCDDILVDTIVLANYEFFSSMFRHFRVSVSDRYPVKLERWRTLGTFEARNSRDIQPFLITEPQIWARYLRVEFLTQYGNEFYCPLSLIRVHGTTMMEQFRQEEEQARGIEDDGDLEAESRDVVKPAEDSGPLPPDQIPIQAVKDGNAGSQDTSSSESITTATPSSGPETVPSQTPQQGQEHDMSSGSTTVASVTEFTEAASDTAAAVSSSPAVKQRGTSGESDPSASHGSSVPATPSPQSSTGSEISTQSQSHASDAATTVSSPPTSQSSSPSSSTGNGTGSPPSNSQPAKAASDATGASPPIQPPPRGSSTQPNGAVPSTQESFFKSIHKRLLYLEANSTLSLQYIEEQSRSLRDAFLKVEKRQLAKTEKFLDHLNSTVMLELKSFRNMYDQLWQSTVIELESMKERQRNEMGEIGARLSLLADELVWQKRMAVVQSTLLLVCLGLVLFVRSGTLGSSTDVPIVQHLGSKYTSLFDTPSRPQPESGLARRRRTFRDMWRSDTSAGLSDRDHQSDAPHPLSDADTDGARSPLHNEYSPGSPNPPTPATLGARDARLHDRTLRAYADNDMDLSDPEPEPQLDPDDQAARIQVLETQSGPATPNGTRDCRPSWEEVDRAMDELKAEGRGASGHSGGPVGGSQVGRGEAVGKDEDRERERDRDKGKKKAKGKGKAMGNAQRLGQAQADKKSPLRRAYSSFDERNGDEDS</sequence>
<evidence type="ECO:0000256" key="3">
    <source>
        <dbReference type="ARBA" id="ARBA00022989"/>
    </source>
</evidence>
<feature type="compositionally biased region" description="Basic and acidic residues" evidence="5">
    <location>
        <begin position="942"/>
        <end position="962"/>
    </location>
</feature>
<dbReference type="PANTHER" id="PTHR12953">
    <property type="entry name" value="MEMBRANE PROTEIN CH1 RELATED"/>
    <property type="match status" value="1"/>
</dbReference>
<dbReference type="VEuPathDB" id="FungiDB:LEMA_P021930.1"/>
<evidence type="ECO:0000256" key="1">
    <source>
        <dbReference type="ARBA" id="ARBA00004308"/>
    </source>
</evidence>
<dbReference type="FunCoup" id="E5ABM2">
    <property type="interactions" value="34"/>
</dbReference>
<dbReference type="InterPro" id="IPR008979">
    <property type="entry name" value="Galactose-bd-like_sf"/>
</dbReference>
<dbReference type="Proteomes" id="UP000002668">
    <property type="component" value="Genome"/>
</dbReference>
<feature type="compositionally biased region" description="Basic and acidic residues" evidence="5">
    <location>
        <begin position="983"/>
        <end position="998"/>
    </location>
</feature>
<keyword evidence="3" id="KW-1133">Transmembrane helix</keyword>
<accession>E5ABM2</accession>
<dbReference type="HOGENOM" id="CLU_006633_0_1_1"/>
<dbReference type="GO" id="GO:0016020">
    <property type="term" value="C:membrane"/>
    <property type="evidence" value="ECO:0007669"/>
    <property type="project" value="InterPro"/>
</dbReference>
<feature type="compositionally biased region" description="Low complexity" evidence="5">
    <location>
        <begin position="46"/>
        <end position="56"/>
    </location>
</feature>